<evidence type="ECO:0000256" key="4">
    <source>
        <dbReference type="ARBA" id="ARBA00022553"/>
    </source>
</evidence>
<dbReference type="eggNOG" id="COG0637">
    <property type="taxonomic scope" value="Bacteria"/>
</dbReference>
<dbReference type="RefSeq" id="WP_009489323.1">
    <property type="nucleotide sequence ID" value="NZ_AMYT01000011.1"/>
</dbReference>
<evidence type="ECO:0000256" key="9">
    <source>
        <dbReference type="ARBA" id="ARBA00044926"/>
    </source>
</evidence>
<keyword evidence="3" id="KW-0963">Cytoplasm</keyword>
<comment type="subcellular location">
    <subcellularLocation>
        <location evidence="1">Cytoplasm</location>
    </subcellularLocation>
</comment>
<keyword evidence="6 14" id="KW-0460">Magnesium</keyword>
<feature type="binding site" evidence="13">
    <location>
        <begin position="115"/>
        <end position="119"/>
    </location>
    <ligand>
        <name>substrate</name>
    </ligand>
</feature>
<evidence type="ECO:0000256" key="5">
    <source>
        <dbReference type="ARBA" id="ARBA00022723"/>
    </source>
</evidence>
<sequence length="223" mass="24846">MVKAVLFDLDGVITDTAKYHYRAWKKLAEQLGISFDRAFNENLKGVSRKDSLDLILKHGNKENQYTSEEKEDLMEEKNTIYLEMIEQLTPKAILPGIHSLLEDLKEKGIKIGLASASKNGPMILEKLEIATYFDTIANPAEVKRGKPFPDLYLTAAKQLNIEPQECVGIEDAKSGVEAILAANMVAIGVGDKDTLQGAQYVVENTEQLNTELILSVWSKVYES</sequence>
<dbReference type="CDD" id="cd02598">
    <property type="entry name" value="HAD_BPGM"/>
    <property type="match status" value="1"/>
</dbReference>
<protein>
    <recommendedName>
        <fullName evidence="11">Beta-phosphoglucomutase</fullName>
        <ecNumber evidence="10">5.4.2.6</ecNumber>
    </recommendedName>
</protein>
<evidence type="ECO:0000256" key="7">
    <source>
        <dbReference type="ARBA" id="ARBA00023235"/>
    </source>
</evidence>
<dbReference type="SFLD" id="SFLDS00003">
    <property type="entry name" value="Haloacid_Dehalogenase"/>
    <property type="match status" value="1"/>
</dbReference>
<dbReference type="GO" id="GO:0005975">
    <property type="term" value="P:carbohydrate metabolic process"/>
    <property type="evidence" value="ECO:0007669"/>
    <property type="project" value="InterPro"/>
</dbReference>
<feature type="binding site" evidence="13">
    <location>
        <position position="77"/>
    </location>
    <ligand>
        <name>substrate</name>
    </ligand>
</feature>
<evidence type="ECO:0000313" key="16">
    <source>
        <dbReference type="EMBL" id="EKU27717.1"/>
    </source>
</evidence>
<feature type="binding site" evidence="13">
    <location>
        <begin position="43"/>
        <end position="48"/>
    </location>
    <ligand>
        <name>substrate</name>
    </ligand>
</feature>
<dbReference type="Pfam" id="PF00702">
    <property type="entry name" value="Hydrolase"/>
    <property type="match status" value="1"/>
</dbReference>
<dbReference type="EMBL" id="AMYT01000011">
    <property type="protein sequence ID" value="EKU27717.1"/>
    <property type="molecule type" value="Genomic_DNA"/>
</dbReference>
<feature type="binding site" evidence="14">
    <location>
        <position position="8"/>
    </location>
    <ligand>
        <name>Mg(2+)</name>
        <dbReference type="ChEBI" id="CHEBI:18420"/>
    </ligand>
</feature>
<dbReference type="PRINTS" id="PR00413">
    <property type="entry name" value="HADHALOGNASE"/>
</dbReference>
<feature type="active site" description="Proton donor/acceptor" evidence="12">
    <location>
        <position position="10"/>
    </location>
</feature>
<evidence type="ECO:0000256" key="12">
    <source>
        <dbReference type="PIRSR" id="PIRSR610972-1"/>
    </source>
</evidence>
<feature type="binding site" evidence="13">
    <location>
        <position position="51"/>
    </location>
    <ligand>
        <name>substrate</name>
    </ligand>
</feature>
<keyword evidence="4" id="KW-0597">Phosphoprotein</keyword>
<dbReference type="Gene3D" id="1.10.150.240">
    <property type="entry name" value="Putative phosphatase, domain 2"/>
    <property type="match status" value="1"/>
</dbReference>
<accession>K8ZCE5</accession>
<keyword evidence="5 14" id="KW-0479">Metal-binding</keyword>
<dbReference type="STRING" id="1234409.C683_0498"/>
<feature type="active site" description="Nucleophile" evidence="12">
    <location>
        <position position="8"/>
    </location>
</feature>
<dbReference type="SFLD" id="SFLDG01135">
    <property type="entry name" value="C1.5.6:_HAD__Beta-PGM__Phospha"/>
    <property type="match status" value="1"/>
</dbReference>
<evidence type="ECO:0000256" key="11">
    <source>
        <dbReference type="ARBA" id="ARBA00044991"/>
    </source>
</evidence>
<evidence type="ECO:0000256" key="10">
    <source>
        <dbReference type="ARBA" id="ARBA00044968"/>
    </source>
</evidence>
<proteinExistence type="inferred from homology"/>
<feature type="site" description="Important for catalytic activity and assists the phosphoryl transfer reaction to Asp8 by balancing charge and orienting the reacting groups" evidence="15">
    <location>
        <position position="115"/>
    </location>
</feature>
<name>K8ZCE5_9ENTE</name>
<evidence type="ECO:0000256" key="1">
    <source>
        <dbReference type="ARBA" id="ARBA00004496"/>
    </source>
</evidence>
<keyword evidence="17" id="KW-1185">Reference proteome</keyword>
<dbReference type="NCBIfam" id="TIGR01990">
    <property type="entry name" value="bPGM"/>
    <property type="match status" value="1"/>
</dbReference>
<keyword evidence="8" id="KW-0119">Carbohydrate metabolism</keyword>
<dbReference type="InterPro" id="IPR051600">
    <property type="entry name" value="Beta-PGM-like"/>
</dbReference>
<dbReference type="InterPro" id="IPR036412">
    <property type="entry name" value="HAD-like_sf"/>
</dbReference>
<reference evidence="16 17" key="1">
    <citation type="journal article" date="2013" name="Genome Announc.">
        <title>Draft Genome Sequence of Catellicoccus marimammalium, a Novel Species Commonly Found in Gull Feces.</title>
        <authorList>
            <person name="Weigand M.R."/>
            <person name="Ryu H."/>
            <person name="Bozcek L."/>
            <person name="Konstantinidis K.T."/>
            <person name="Santo Domingo J.W."/>
        </authorList>
    </citation>
    <scope>NUCLEOTIDE SEQUENCE [LARGE SCALE GENOMIC DNA]</scope>
    <source>
        <strain evidence="16 17">M35/04/3</strain>
    </source>
</reference>
<dbReference type="NCBIfam" id="TIGR02009">
    <property type="entry name" value="PGMB-YQAB-SF"/>
    <property type="match status" value="1"/>
</dbReference>
<evidence type="ECO:0000256" key="15">
    <source>
        <dbReference type="PIRSR" id="PIRSR610972-4"/>
    </source>
</evidence>
<gene>
    <name evidence="16" type="ORF">C683_0498</name>
</gene>
<dbReference type="GO" id="GO:0000287">
    <property type="term" value="F:magnesium ion binding"/>
    <property type="evidence" value="ECO:0007669"/>
    <property type="project" value="InterPro"/>
</dbReference>
<dbReference type="GO" id="GO:0008801">
    <property type="term" value="F:beta-phosphoglucomutase activity"/>
    <property type="evidence" value="ECO:0007669"/>
    <property type="project" value="UniProtKB-EC"/>
</dbReference>
<keyword evidence="7 16" id="KW-0413">Isomerase</keyword>
<dbReference type="AlphaFoldDB" id="K8ZCE5"/>
<dbReference type="PATRIC" id="fig|1234409.3.peg.466"/>
<feature type="binding site" evidence="14">
    <location>
        <position position="171"/>
    </location>
    <ligand>
        <name>Mg(2+)</name>
        <dbReference type="ChEBI" id="CHEBI:18420"/>
    </ligand>
</feature>
<evidence type="ECO:0000256" key="8">
    <source>
        <dbReference type="ARBA" id="ARBA00023277"/>
    </source>
</evidence>
<evidence type="ECO:0000313" key="17">
    <source>
        <dbReference type="Proteomes" id="UP000016057"/>
    </source>
</evidence>
<dbReference type="PANTHER" id="PTHR46193">
    <property type="entry name" value="6-PHOSPHOGLUCONATE PHOSPHATASE"/>
    <property type="match status" value="1"/>
</dbReference>
<dbReference type="InterPro" id="IPR006439">
    <property type="entry name" value="HAD-SF_hydro_IA"/>
</dbReference>
<comment type="cofactor">
    <cofactor evidence="14">
        <name>Mg(2+)</name>
        <dbReference type="ChEBI" id="CHEBI:18420"/>
    </cofactor>
    <text evidence="14">Binds 2 magnesium ions per subunit.</text>
</comment>
<feature type="binding site" evidence="13">
    <location>
        <position position="146"/>
    </location>
    <ligand>
        <name>substrate</name>
    </ligand>
</feature>
<feature type="binding site" evidence="13">
    <location>
        <position position="24"/>
    </location>
    <ligand>
        <name>substrate</name>
    </ligand>
</feature>
<feature type="binding site" evidence="14">
    <location>
        <position position="10"/>
    </location>
    <ligand>
        <name>Mg(2+)</name>
        <dbReference type="ChEBI" id="CHEBI:18420"/>
    </ligand>
</feature>
<dbReference type="Gene3D" id="3.40.50.1000">
    <property type="entry name" value="HAD superfamily/HAD-like"/>
    <property type="match status" value="1"/>
</dbReference>
<dbReference type="GO" id="GO:0005737">
    <property type="term" value="C:cytoplasm"/>
    <property type="evidence" value="ECO:0007669"/>
    <property type="project" value="UniProtKB-SubCell"/>
</dbReference>
<comment type="caution">
    <text evidence="16">The sequence shown here is derived from an EMBL/GenBank/DDBJ whole genome shotgun (WGS) entry which is preliminary data.</text>
</comment>
<evidence type="ECO:0000256" key="13">
    <source>
        <dbReference type="PIRSR" id="PIRSR610972-2"/>
    </source>
</evidence>
<evidence type="ECO:0000256" key="2">
    <source>
        <dbReference type="ARBA" id="ARBA00006171"/>
    </source>
</evidence>
<evidence type="ECO:0000256" key="6">
    <source>
        <dbReference type="ARBA" id="ARBA00022842"/>
    </source>
</evidence>
<dbReference type="InterPro" id="IPR010972">
    <property type="entry name" value="Beta-PGM"/>
</dbReference>
<dbReference type="InterPro" id="IPR010976">
    <property type="entry name" value="B-phosphoglucomutase_hydrolase"/>
</dbReference>
<dbReference type="NCBIfam" id="TIGR01509">
    <property type="entry name" value="HAD-SF-IA-v3"/>
    <property type="match status" value="1"/>
</dbReference>
<feature type="binding site" evidence="14">
    <location>
        <position position="170"/>
    </location>
    <ligand>
        <name>Mg(2+)</name>
        <dbReference type="ChEBI" id="CHEBI:18420"/>
    </ligand>
</feature>
<dbReference type="FunFam" id="1.10.150.240:FF:000010">
    <property type="entry name" value="Beta-phosphoglucomutase"/>
    <property type="match status" value="1"/>
</dbReference>
<dbReference type="InterPro" id="IPR023214">
    <property type="entry name" value="HAD_sf"/>
</dbReference>
<dbReference type="EC" id="5.4.2.6" evidence="10"/>
<comment type="similarity">
    <text evidence="2">Belongs to the HAD-like hydrolase superfamily. CbbY/CbbZ/Gph/YieH family.</text>
</comment>
<dbReference type="NCBIfam" id="TIGR01549">
    <property type="entry name" value="HAD-SF-IA-v1"/>
    <property type="match status" value="1"/>
</dbReference>
<feature type="binding site" evidence="13">
    <location>
        <begin position="8"/>
        <end position="10"/>
    </location>
    <ligand>
        <name>substrate</name>
    </ligand>
</feature>
<dbReference type="InterPro" id="IPR023198">
    <property type="entry name" value="PGP-like_dom2"/>
</dbReference>
<feature type="site" description="Important for catalytic activity and assists the phosphoryl transfer reaction to Asp8 by balancing charge and orienting the reacting groups" evidence="15">
    <location>
        <position position="146"/>
    </location>
</feature>
<dbReference type="Proteomes" id="UP000016057">
    <property type="component" value="Unassembled WGS sequence"/>
</dbReference>
<dbReference type="SUPFAM" id="SSF56784">
    <property type="entry name" value="HAD-like"/>
    <property type="match status" value="1"/>
</dbReference>
<dbReference type="SFLD" id="SFLDF00046">
    <property type="entry name" value="beta-phosphoglucomutase"/>
    <property type="match status" value="1"/>
</dbReference>
<organism evidence="16 17">
    <name type="scientific">Catellicoccus marimammalium M35/04/3</name>
    <dbReference type="NCBI Taxonomy" id="1234409"/>
    <lineage>
        <taxon>Bacteria</taxon>
        <taxon>Bacillati</taxon>
        <taxon>Bacillota</taxon>
        <taxon>Bacilli</taxon>
        <taxon>Lactobacillales</taxon>
        <taxon>Enterococcaceae</taxon>
        <taxon>Catellicoccus</taxon>
    </lineage>
</organism>
<dbReference type="SFLD" id="SFLDG01129">
    <property type="entry name" value="C1.5:_HAD__Beta-PGM__Phosphata"/>
    <property type="match status" value="1"/>
</dbReference>
<evidence type="ECO:0000256" key="3">
    <source>
        <dbReference type="ARBA" id="ARBA00022490"/>
    </source>
</evidence>
<evidence type="ECO:0000256" key="14">
    <source>
        <dbReference type="PIRSR" id="PIRSR610972-3"/>
    </source>
</evidence>
<dbReference type="PANTHER" id="PTHR46193:SF18">
    <property type="entry name" value="HEXITOL PHOSPHATASE B"/>
    <property type="match status" value="1"/>
</dbReference>
<comment type="catalytic activity">
    <reaction evidence="9">
        <text>beta-D-glucose 1-phosphate = beta-D-glucose 6-phosphate</text>
        <dbReference type="Rhea" id="RHEA:20113"/>
        <dbReference type="ChEBI" id="CHEBI:57684"/>
        <dbReference type="ChEBI" id="CHEBI:58247"/>
        <dbReference type="EC" id="5.4.2.6"/>
    </reaction>
</comment>